<dbReference type="InterPro" id="IPR007121">
    <property type="entry name" value="RNA_pol_bsu_CS"/>
</dbReference>
<evidence type="ECO:0000256" key="8">
    <source>
        <dbReference type="ARBA" id="ARBA00022679"/>
    </source>
</evidence>
<dbReference type="CDD" id="cd00653">
    <property type="entry name" value="RNA_pol_B_RPB2"/>
    <property type="match status" value="1"/>
</dbReference>
<dbReference type="PROSITE" id="PS01166">
    <property type="entry name" value="RNA_POL_BETA"/>
    <property type="match status" value="1"/>
</dbReference>
<dbReference type="RefSeq" id="YP_009238432.1">
    <property type="nucleotide sequence ID" value="NC_029676.1"/>
</dbReference>
<evidence type="ECO:0000256" key="10">
    <source>
        <dbReference type="ARBA" id="ARBA00023163"/>
    </source>
</evidence>
<dbReference type="GO" id="GO:0032549">
    <property type="term" value="F:ribonucleoside binding"/>
    <property type="evidence" value="ECO:0007669"/>
    <property type="project" value="InterPro"/>
</dbReference>
<dbReference type="EMBL" id="KT199250">
    <property type="protein sequence ID" value="AMO00967.1"/>
    <property type="molecule type" value="Genomic_DNA"/>
</dbReference>
<evidence type="ECO:0000256" key="7">
    <source>
        <dbReference type="ARBA" id="ARBA00022640"/>
    </source>
</evidence>
<dbReference type="Pfam" id="PF00562">
    <property type="entry name" value="RNA_pol_Rpb2_6"/>
    <property type="match status" value="1"/>
</dbReference>
<comment type="similarity">
    <text evidence="3">Belongs to the RNA polymerase beta chain family.</text>
</comment>
<evidence type="ECO:0000256" key="11">
    <source>
        <dbReference type="ARBA" id="ARBA00026088"/>
    </source>
</evidence>
<dbReference type="GO" id="GO:0000428">
    <property type="term" value="C:DNA-directed RNA polymerase complex"/>
    <property type="evidence" value="ECO:0007669"/>
    <property type="project" value="UniProtKB-KW"/>
</dbReference>
<evidence type="ECO:0000256" key="9">
    <source>
        <dbReference type="ARBA" id="ARBA00022695"/>
    </source>
</evidence>
<name>A0A140H9W8_9CHLO</name>
<dbReference type="PANTHER" id="PTHR20856">
    <property type="entry name" value="DNA-DIRECTED RNA POLYMERASE I SUBUNIT 2"/>
    <property type="match status" value="1"/>
</dbReference>
<feature type="domain" description="RNA polymerase Rpb2" evidence="14">
    <location>
        <begin position="389"/>
        <end position="462"/>
    </location>
</feature>
<keyword evidence="9" id="KW-0548">Nucleotidyltransferase</keyword>
<dbReference type="Gene3D" id="2.40.270.10">
    <property type="entry name" value="DNA-directed RNA polymerase, subunit 2, domain 6"/>
    <property type="match status" value="1"/>
</dbReference>
<proteinExistence type="inferred from homology"/>
<evidence type="ECO:0000256" key="12">
    <source>
        <dbReference type="ARBA" id="ARBA00032782"/>
    </source>
</evidence>
<keyword evidence="8" id="KW-0808">Transferase</keyword>
<keyword evidence="5" id="KW-0240">DNA-directed RNA polymerase</keyword>
<gene>
    <name evidence="15" type="primary">rpoBb</name>
    <name evidence="15" type="ORF">VU81_17</name>
</gene>
<evidence type="ECO:0000256" key="1">
    <source>
        <dbReference type="ARBA" id="ARBA00004026"/>
    </source>
</evidence>
<accession>A0A140H9W8</accession>
<dbReference type="SUPFAM" id="SSF64484">
    <property type="entry name" value="beta and beta-prime subunits of DNA dependent RNA-polymerase"/>
    <property type="match status" value="1"/>
</dbReference>
<feature type="domain" description="DNA-directed RNA polymerase subunit 2 hybrid-binding" evidence="13">
    <location>
        <begin position="8"/>
        <end position="387"/>
    </location>
</feature>
<comment type="subunit">
    <text evidence="11">In plastids the minimal PEP RNA polymerase catalytic core is composed of four subunits: alpha, beta, beta', and beta''. When a (nuclear-encoded) sigma factor is associated with the core the holoenzyme is formed, which can initiate transcription.</text>
</comment>
<reference evidence="15" key="1">
    <citation type="journal article" date="2016" name="Mol. Phylogenet. Evol.">
        <title>Chloroplast phylogenomic data from the green algal order Sphaeropleales (Chlorophyceae, Chlorophyta) reveal complex patterns of sequence evolution.</title>
        <authorList>
            <person name="Fucikova K."/>
            <person name="Lewis P.O."/>
            <person name="Lewis L.A."/>
        </authorList>
    </citation>
    <scope>NUCLEOTIDE SEQUENCE</scope>
    <source>
        <strain evidence="15">SAG 2004</strain>
    </source>
</reference>
<keyword evidence="10" id="KW-0804">Transcription</keyword>
<evidence type="ECO:0000313" key="15">
    <source>
        <dbReference type="EMBL" id="AMO00967.1"/>
    </source>
</evidence>
<evidence type="ECO:0000256" key="4">
    <source>
        <dbReference type="ARBA" id="ARBA00012418"/>
    </source>
</evidence>
<dbReference type="GO" id="GO:0003899">
    <property type="term" value="F:DNA-directed RNA polymerase activity"/>
    <property type="evidence" value="ECO:0007669"/>
    <property type="project" value="UniProtKB-EC"/>
</dbReference>
<dbReference type="GO" id="GO:0006351">
    <property type="term" value="P:DNA-templated transcription"/>
    <property type="evidence" value="ECO:0007669"/>
    <property type="project" value="InterPro"/>
</dbReference>
<dbReference type="GO" id="GO:0009507">
    <property type="term" value="C:chloroplast"/>
    <property type="evidence" value="ECO:0007669"/>
    <property type="project" value="UniProtKB-SubCell"/>
</dbReference>
<dbReference type="InterPro" id="IPR007120">
    <property type="entry name" value="DNA-dir_RNAP_su2_dom"/>
</dbReference>
<dbReference type="EC" id="2.7.7.6" evidence="4"/>
<keyword evidence="6 15" id="KW-0150">Chloroplast</keyword>
<evidence type="ECO:0000256" key="2">
    <source>
        <dbReference type="ARBA" id="ARBA00004229"/>
    </source>
</evidence>
<evidence type="ECO:0000256" key="6">
    <source>
        <dbReference type="ARBA" id="ARBA00022528"/>
    </source>
</evidence>
<dbReference type="InterPro" id="IPR014724">
    <property type="entry name" value="RNA_pol_RPB2_OB-fold"/>
</dbReference>
<dbReference type="Gene3D" id="2.40.50.100">
    <property type="match status" value="1"/>
</dbReference>
<dbReference type="Pfam" id="PF04560">
    <property type="entry name" value="RNA_pol_Rpb2_7"/>
    <property type="match status" value="1"/>
</dbReference>
<dbReference type="GO" id="GO:0003677">
    <property type="term" value="F:DNA binding"/>
    <property type="evidence" value="ECO:0007669"/>
    <property type="project" value="InterPro"/>
</dbReference>
<geneLocation type="chloroplast" evidence="15"/>
<evidence type="ECO:0000256" key="5">
    <source>
        <dbReference type="ARBA" id="ARBA00022478"/>
    </source>
</evidence>
<organism evidence="15">
    <name type="scientific">Kirchneriella aperta</name>
    <dbReference type="NCBI Taxonomy" id="117505"/>
    <lineage>
        <taxon>Eukaryota</taxon>
        <taxon>Viridiplantae</taxon>
        <taxon>Chlorophyta</taxon>
        <taxon>core chlorophytes</taxon>
        <taxon>Chlorophyceae</taxon>
        <taxon>CS clade</taxon>
        <taxon>Sphaeropleales</taxon>
        <taxon>Selenastraceae</taxon>
        <taxon>Kirchneriella</taxon>
    </lineage>
</organism>
<comment type="subcellular location">
    <subcellularLocation>
        <location evidence="2">Plastid</location>
        <location evidence="2">Chloroplast</location>
    </subcellularLocation>
</comment>
<dbReference type="GeneID" id="27073862"/>
<dbReference type="AlphaFoldDB" id="A0A140H9W8"/>
<comment type="function">
    <text evidence="1">DNA-dependent RNA polymerase catalyzes the transcription of DNA into RNA using the four ribonucleoside triphosphates as substrates.</text>
</comment>
<dbReference type="InterPro" id="IPR015712">
    <property type="entry name" value="DNA-dir_RNA_pol_su2"/>
</dbReference>
<sequence length="486" mass="55116">MRVLQPVHYELQKFQRSNQDTCLVQRPSVFEGQWVQPGDLLADCSSSVGGELSLGQNILIAYMPWEGYNYEDAILISERLVYDDLYTSVHIEKYQVETMMTKYGYEEITTEIPDIQKNSLLHLDSQGIIKVGSWVQEGQILVGKVTPIEKKYKSPYQKLLYTILEKELAPVRDSSLRAPKGLKAKVISRKIFEKKTSTPFIKSKNIKEQKVVHIYLAEKRRIQVGDKMAGRHGNKGIVSQILPRQDMPYLPDGSPIDMVLNPLGVPSRMNVGQIYECLLGLASKYLGQSFRIRPFDEVYGAEASRTLTFASLYKARLKTDHKWLFNPKSPGKMKIFDGRTGESFHQTVTVGISYILKLVHLVDDKVHMRSTGPYSLVTQQPLRGRSKFGGQRLGEMEVWALEGYGAAFTLLEMLTIKSDDITGRMTLWSNIILHNPIYIGTPESFKVLVSELQALCLDIGLFKMSELETQKSGLTFTPIDHLMKLP</sequence>
<dbReference type="InterPro" id="IPR007641">
    <property type="entry name" value="RNA_pol_Rpb2_7"/>
</dbReference>
<evidence type="ECO:0000259" key="14">
    <source>
        <dbReference type="Pfam" id="PF04560"/>
    </source>
</evidence>
<keyword evidence="7 15" id="KW-0934">Plastid</keyword>
<dbReference type="InterPro" id="IPR037033">
    <property type="entry name" value="DNA-dir_RNAP_su2_hyb_sf"/>
</dbReference>
<evidence type="ECO:0000259" key="13">
    <source>
        <dbReference type="Pfam" id="PF00562"/>
    </source>
</evidence>
<evidence type="ECO:0000256" key="3">
    <source>
        <dbReference type="ARBA" id="ARBA00006835"/>
    </source>
</evidence>
<protein>
    <recommendedName>
        <fullName evidence="4">DNA-directed RNA polymerase</fullName>
        <ecNumber evidence="4">2.7.7.6</ecNumber>
    </recommendedName>
    <alternativeName>
        <fullName evidence="12">PEP</fullName>
    </alternativeName>
</protein>
<dbReference type="Gene3D" id="3.90.1800.10">
    <property type="entry name" value="RNA polymerase alpha subunit dimerisation domain"/>
    <property type="match status" value="1"/>
</dbReference>
<dbReference type="Gene3D" id="2.40.50.150">
    <property type="match status" value="1"/>
</dbReference>